<dbReference type="RefSeq" id="WP_258377798.1">
    <property type="nucleotide sequence ID" value="NZ_PRLG01000029.1"/>
</dbReference>
<dbReference type="SMART" id="SM01117">
    <property type="entry name" value="Cyt-b5"/>
    <property type="match status" value="1"/>
</dbReference>
<sequence length="169" mass="18778">MNRQLVQEQMNSTFSEIQFLIRLLYTYQDVQMKNLTLNQLWNQIAHLQFLIQLDRDQSSASLPSTQAPSTGSTSPTTSSVPTIPAQTPVSTNQRNFTRQQLAEFNGKNGKPAYVAVNEVVYNVTNNAAWSAGTHFGLTAGQDWTGEFASCHAAEQWILNTLTPVGRLTN</sequence>
<dbReference type="SUPFAM" id="SSF55856">
    <property type="entry name" value="Cytochrome b5-like heme/steroid binding domain"/>
    <property type="match status" value="1"/>
</dbReference>
<comment type="caution">
    <text evidence="3">The sequence shown here is derived from an EMBL/GenBank/DDBJ whole genome shotgun (WGS) entry which is preliminary data.</text>
</comment>
<proteinExistence type="predicted"/>
<dbReference type="AlphaFoldDB" id="A0A2W0CDS0"/>
<dbReference type="InterPro" id="IPR001199">
    <property type="entry name" value="Cyt_B5-like_heme/steroid-bd"/>
</dbReference>
<dbReference type="Gene3D" id="3.10.120.10">
    <property type="entry name" value="Cytochrome b5-like heme/steroid binding domain"/>
    <property type="match status" value="1"/>
</dbReference>
<accession>A0A2W0CDS0</accession>
<dbReference type="InterPro" id="IPR036400">
    <property type="entry name" value="Cyt_B5-like_heme/steroid_sf"/>
</dbReference>
<dbReference type="EMBL" id="PRLG01000029">
    <property type="protein sequence ID" value="PYY25938.1"/>
    <property type="molecule type" value="Genomic_DNA"/>
</dbReference>
<evidence type="ECO:0000313" key="3">
    <source>
        <dbReference type="EMBL" id="PYY25938.1"/>
    </source>
</evidence>
<feature type="domain" description="Cytochrome b5 heme-binding" evidence="2">
    <location>
        <begin position="96"/>
        <end position="168"/>
    </location>
</feature>
<organism evidence="3 4">
    <name type="scientific">Paenibacillus illinoisensis</name>
    <dbReference type="NCBI Taxonomy" id="59845"/>
    <lineage>
        <taxon>Bacteria</taxon>
        <taxon>Bacillati</taxon>
        <taxon>Bacillota</taxon>
        <taxon>Bacilli</taxon>
        <taxon>Bacillales</taxon>
        <taxon>Paenibacillaceae</taxon>
        <taxon>Paenibacillus</taxon>
    </lineage>
</organism>
<feature type="compositionally biased region" description="Low complexity" evidence="1">
    <location>
        <begin position="63"/>
        <end position="84"/>
    </location>
</feature>
<evidence type="ECO:0000313" key="4">
    <source>
        <dbReference type="Proteomes" id="UP000247459"/>
    </source>
</evidence>
<dbReference type="Proteomes" id="UP000247459">
    <property type="component" value="Unassembled WGS sequence"/>
</dbReference>
<evidence type="ECO:0000256" key="1">
    <source>
        <dbReference type="SAM" id="MobiDB-lite"/>
    </source>
</evidence>
<feature type="region of interest" description="Disordered" evidence="1">
    <location>
        <begin position="60"/>
        <end position="89"/>
    </location>
</feature>
<dbReference type="Pfam" id="PF00173">
    <property type="entry name" value="Cyt-b5"/>
    <property type="match status" value="1"/>
</dbReference>
<gene>
    <name evidence="3" type="ORF">PIL02S_05308</name>
</gene>
<name>A0A2W0CDS0_9BACL</name>
<evidence type="ECO:0000259" key="2">
    <source>
        <dbReference type="SMART" id="SM01117"/>
    </source>
</evidence>
<reference evidence="3 4" key="1">
    <citation type="submission" date="2018-01" db="EMBL/GenBank/DDBJ databases">
        <title>Genome sequence of the PGP bacterium Paenibacillus illinoisensis E3.</title>
        <authorList>
            <person name="Rolli E."/>
            <person name="Marasco R."/>
            <person name="Bessem C."/>
            <person name="Michoud G."/>
            <person name="Gaiarsa S."/>
            <person name="Borin S."/>
            <person name="Daffonchio D."/>
        </authorList>
    </citation>
    <scope>NUCLEOTIDE SEQUENCE [LARGE SCALE GENOMIC DNA]</scope>
    <source>
        <strain evidence="3 4">E3</strain>
    </source>
</reference>
<protein>
    <submittedName>
        <fullName evidence="3">Cytochrome B5</fullName>
    </submittedName>
</protein>